<organism evidence="1 2">
    <name type="scientific">Lipomyces orientalis</name>
    <dbReference type="NCBI Taxonomy" id="1233043"/>
    <lineage>
        <taxon>Eukaryota</taxon>
        <taxon>Fungi</taxon>
        <taxon>Dikarya</taxon>
        <taxon>Ascomycota</taxon>
        <taxon>Saccharomycotina</taxon>
        <taxon>Lipomycetes</taxon>
        <taxon>Lipomycetales</taxon>
        <taxon>Lipomycetaceae</taxon>
        <taxon>Lipomyces</taxon>
    </lineage>
</organism>
<comment type="caution">
    <text evidence="1">The sequence shown here is derived from an EMBL/GenBank/DDBJ whole genome shotgun (WGS) entry which is preliminary data.</text>
</comment>
<protein>
    <submittedName>
        <fullName evidence="1">GWT1-domain-containing protein</fullName>
    </submittedName>
</protein>
<name>A0ACC3TH30_9ASCO</name>
<keyword evidence="2" id="KW-1185">Reference proteome</keyword>
<dbReference type="EMBL" id="MU970128">
    <property type="protein sequence ID" value="KAK9320462.1"/>
    <property type="molecule type" value="Genomic_DNA"/>
</dbReference>
<reference evidence="2" key="1">
    <citation type="journal article" date="2024" name="Front. Bioeng. Biotechnol.">
        <title>Genome-scale model development and genomic sequencing of the oleaginous clade Lipomyces.</title>
        <authorList>
            <person name="Czajka J.J."/>
            <person name="Han Y."/>
            <person name="Kim J."/>
            <person name="Mondo S.J."/>
            <person name="Hofstad B.A."/>
            <person name="Robles A."/>
            <person name="Haridas S."/>
            <person name="Riley R."/>
            <person name="LaButti K."/>
            <person name="Pangilinan J."/>
            <person name="Andreopoulos W."/>
            <person name="Lipzen A."/>
            <person name="Yan J."/>
            <person name="Wang M."/>
            <person name="Ng V."/>
            <person name="Grigoriev I.V."/>
            <person name="Spatafora J.W."/>
            <person name="Magnuson J.K."/>
            <person name="Baker S.E."/>
            <person name="Pomraning K.R."/>
        </authorList>
    </citation>
    <scope>NUCLEOTIDE SEQUENCE [LARGE SCALE GENOMIC DNA]</scope>
    <source>
        <strain evidence="2">CBS 10300</strain>
    </source>
</reference>
<dbReference type="Proteomes" id="UP001489719">
    <property type="component" value="Unassembled WGS sequence"/>
</dbReference>
<gene>
    <name evidence="1" type="ORF">V1517DRAFT_329347</name>
</gene>
<sequence>MSSTTPPSLEIAADKSAFKHLKEEFVSGLTGGSIQEINIVTLVALSSYAVWCTLQTRFSFFSIPQGSKVPSLSSLLVDFILNWVALTLSITIYASHPFAFNLLILAPVAIVYVSLPSIVAARQRTAQAVLKRRDRKIRVSAHDLNSLSTPPLCAGSLVNNDYNVSASFTEPVSTHNSNHENVANLDSYYDSSSPYSSTTTHDPSHPLASSASSSSSSISSMSVDAYLPKKSFLTTYRAGMMIITCIAILAVDFRIFPRRFAKVETWGTSLMDLGVGSFVFAMGLVSARGPLKEMFLKQQPDLWASLKRSIGQTTSVLLLGLLRLLLVKAVDYHEHISEYGVHWNFFMTLGFLPPFVTLFNFYSNYTLPSAMSLGVGVVYQALLTYTPLTRFILTAPRTGIVSMNKEGIFSFIGYLSIFLAGQATGFYTLPTTPRHIPYVSRLLGSGSSGPLAASRKAILTYLLVAGIGHASLFLICTKGLNMPVSRRLANLPYVLWVTSYNLMYILLYLLVEVIFYPSSDHAQESKYEDAVPWGLVAVNENGLAVFLLANLLTGAVNLSVNTLDVKNVGALTLLVTYSALLATAAGIMKRNGWRVRI</sequence>
<evidence type="ECO:0000313" key="1">
    <source>
        <dbReference type="EMBL" id="KAK9320462.1"/>
    </source>
</evidence>
<evidence type="ECO:0000313" key="2">
    <source>
        <dbReference type="Proteomes" id="UP001489719"/>
    </source>
</evidence>
<accession>A0ACC3TH30</accession>
<proteinExistence type="predicted"/>